<proteinExistence type="predicted"/>
<name>A0ABR4BFH8_9LECA</name>
<sequence length="103" mass="11487">MPQQAPTPRKALEVFSPCGTPASDIFAGPTSKHVSSLHSTFLHNLTWQGVLSHKISRLLSRYTAQRPPPWSKWHHMPQPMDMQIPPLASDQVKPGGKKEIKSI</sequence>
<gene>
    <name evidence="2" type="ORF">ABVK25_002987</name>
</gene>
<dbReference type="EMBL" id="JBHFEH010000007">
    <property type="protein sequence ID" value="KAL2056593.1"/>
    <property type="molecule type" value="Genomic_DNA"/>
</dbReference>
<organism evidence="2 3">
    <name type="scientific">Lepraria finkii</name>
    <dbReference type="NCBI Taxonomy" id="1340010"/>
    <lineage>
        <taxon>Eukaryota</taxon>
        <taxon>Fungi</taxon>
        <taxon>Dikarya</taxon>
        <taxon>Ascomycota</taxon>
        <taxon>Pezizomycotina</taxon>
        <taxon>Lecanoromycetes</taxon>
        <taxon>OSLEUM clade</taxon>
        <taxon>Lecanoromycetidae</taxon>
        <taxon>Lecanorales</taxon>
        <taxon>Lecanorineae</taxon>
        <taxon>Stereocaulaceae</taxon>
        <taxon>Lepraria</taxon>
    </lineage>
</organism>
<reference evidence="2 3" key="1">
    <citation type="submission" date="2024-09" db="EMBL/GenBank/DDBJ databases">
        <title>Rethinking Asexuality: The Enigmatic Case of Functional Sexual Genes in Lepraria (Stereocaulaceae).</title>
        <authorList>
            <person name="Doellman M."/>
            <person name="Sun Y."/>
            <person name="Barcenas-Pena A."/>
            <person name="Lumbsch H.T."/>
            <person name="Grewe F."/>
        </authorList>
    </citation>
    <scope>NUCLEOTIDE SEQUENCE [LARGE SCALE GENOMIC DNA]</scope>
    <source>
        <strain evidence="2 3">Grewe 0041</strain>
    </source>
</reference>
<dbReference type="Proteomes" id="UP001590951">
    <property type="component" value="Unassembled WGS sequence"/>
</dbReference>
<comment type="caution">
    <text evidence="2">The sequence shown here is derived from an EMBL/GenBank/DDBJ whole genome shotgun (WGS) entry which is preliminary data.</text>
</comment>
<accession>A0ABR4BFH8</accession>
<protein>
    <submittedName>
        <fullName evidence="2">Uncharacterized protein</fullName>
    </submittedName>
</protein>
<feature type="region of interest" description="Disordered" evidence="1">
    <location>
        <begin position="70"/>
        <end position="103"/>
    </location>
</feature>
<evidence type="ECO:0000256" key="1">
    <source>
        <dbReference type="SAM" id="MobiDB-lite"/>
    </source>
</evidence>
<keyword evidence="3" id="KW-1185">Reference proteome</keyword>
<evidence type="ECO:0000313" key="3">
    <source>
        <dbReference type="Proteomes" id="UP001590951"/>
    </source>
</evidence>
<evidence type="ECO:0000313" key="2">
    <source>
        <dbReference type="EMBL" id="KAL2056593.1"/>
    </source>
</evidence>